<dbReference type="PANTHER" id="PTHR33362">
    <property type="entry name" value="SIALIC ACID TRAP TRANSPORTER PERMEASE PROTEIN SIAT-RELATED"/>
    <property type="match status" value="1"/>
</dbReference>
<dbReference type="NCBIfam" id="TIGR00786">
    <property type="entry name" value="dctM"/>
    <property type="match status" value="1"/>
</dbReference>
<feature type="transmembrane region" description="Helical" evidence="7">
    <location>
        <begin position="6"/>
        <end position="33"/>
    </location>
</feature>
<dbReference type="InterPro" id="IPR004681">
    <property type="entry name" value="TRAP_DctM"/>
</dbReference>
<organism evidence="9 10">
    <name type="scientific">Zobellia uliginosa</name>
    <dbReference type="NCBI Taxonomy" id="143224"/>
    <lineage>
        <taxon>Bacteria</taxon>
        <taxon>Pseudomonadati</taxon>
        <taxon>Bacteroidota</taxon>
        <taxon>Flavobacteriia</taxon>
        <taxon>Flavobacteriales</taxon>
        <taxon>Flavobacteriaceae</taxon>
        <taxon>Zobellia</taxon>
    </lineage>
</organism>
<sequence>MIWVLVIVFIVCLVLRFPIAFALGLSCLSYILVKGIPLIIIPMKMYAGIDVFVLLSVPGFIMAGNLMNQGGLTEKIITFCNHLLGHIRGGLSLVNIGASMLFAGISGTAISDTASMGSIMIPAMKKEGYDTGFSCAVTAASSTIGPIIPPSVPMIIAATLSGLSVGKLFLAGALPGLLLGIGLLLTAYFISKKKNYPKHARSSFKQVARGFVDTFWSLLMTFIILYGIIGGIFTPTEASIIAVVYALVIGKFVYKRLNLKNIQVVFLDSMKTSASLMVLVGFANLFGYILITEQIPQSISSEILGFTDNKYVVLLLINILLIVVGTFMETVAALLILFPILLKVALAVDVDPIHFAVIAVLNLIIGLTTPPVGVCLFVASSIGKISIGEVSKAGLPFLVVSFMVLTLVTLFPWFSLVLPNLFMD</sequence>
<reference evidence="9 10" key="1">
    <citation type="submission" date="2017-01" db="EMBL/GenBank/DDBJ databases">
        <authorList>
            <person name="Varghese N."/>
            <person name="Submissions S."/>
        </authorList>
    </citation>
    <scope>NUCLEOTIDE SEQUENCE [LARGE SCALE GENOMIC DNA]</scope>
    <source>
        <strain evidence="9 10">DSM 2061</strain>
    </source>
</reference>
<feature type="transmembrane region" description="Helical" evidence="7">
    <location>
        <begin position="211"/>
        <end position="232"/>
    </location>
</feature>
<dbReference type="Pfam" id="PF06808">
    <property type="entry name" value="DctM"/>
    <property type="match status" value="1"/>
</dbReference>
<proteinExistence type="predicted"/>
<dbReference type="EMBL" id="FTOB01000001">
    <property type="protein sequence ID" value="SIS36997.1"/>
    <property type="molecule type" value="Genomic_DNA"/>
</dbReference>
<keyword evidence="5 7" id="KW-1133">Transmembrane helix</keyword>
<accession>A0ABY1KHL6</accession>
<feature type="transmembrane region" description="Helical" evidence="7">
    <location>
        <begin position="87"/>
        <end position="110"/>
    </location>
</feature>
<dbReference type="PANTHER" id="PTHR33362:SF3">
    <property type="entry name" value="SIALIC ACID TRAP TRANSPORTER PERMEASE PROTEIN SIAT"/>
    <property type="match status" value="1"/>
</dbReference>
<gene>
    <name evidence="9" type="ORF">SAMN05421766_10111</name>
</gene>
<feature type="transmembrane region" description="Helical" evidence="7">
    <location>
        <begin position="168"/>
        <end position="190"/>
    </location>
</feature>
<protein>
    <submittedName>
        <fullName evidence="9">TRAP transporter, DctM subunit</fullName>
    </submittedName>
</protein>
<feature type="transmembrane region" description="Helical" evidence="7">
    <location>
        <begin position="238"/>
        <end position="254"/>
    </location>
</feature>
<name>A0ABY1KHL6_9FLAO</name>
<comment type="subcellular location">
    <subcellularLocation>
        <location evidence="1">Cell inner membrane</location>
        <topology evidence="1">Multi-pass membrane protein</topology>
    </subcellularLocation>
</comment>
<evidence type="ECO:0000313" key="9">
    <source>
        <dbReference type="EMBL" id="SIS36997.1"/>
    </source>
</evidence>
<evidence type="ECO:0000256" key="5">
    <source>
        <dbReference type="ARBA" id="ARBA00022989"/>
    </source>
</evidence>
<keyword evidence="6 7" id="KW-0472">Membrane</keyword>
<feature type="transmembrane region" description="Helical" evidence="7">
    <location>
        <begin position="394"/>
        <end position="418"/>
    </location>
</feature>
<evidence type="ECO:0000256" key="2">
    <source>
        <dbReference type="ARBA" id="ARBA00022475"/>
    </source>
</evidence>
<evidence type="ECO:0000256" key="7">
    <source>
        <dbReference type="SAM" id="Phobius"/>
    </source>
</evidence>
<keyword evidence="3" id="KW-0997">Cell inner membrane</keyword>
<feature type="transmembrane region" description="Helical" evidence="7">
    <location>
        <begin position="311"/>
        <end position="341"/>
    </location>
</feature>
<keyword evidence="4 7" id="KW-0812">Transmembrane</keyword>
<feature type="transmembrane region" description="Helical" evidence="7">
    <location>
        <begin position="353"/>
        <end position="382"/>
    </location>
</feature>
<evidence type="ECO:0000313" key="10">
    <source>
        <dbReference type="Proteomes" id="UP000185728"/>
    </source>
</evidence>
<keyword evidence="2" id="KW-1003">Cell membrane</keyword>
<dbReference type="PIRSF" id="PIRSF006066">
    <property type="entry name" value="HI0050"/>
    <property type="match status" value="1"/>
</dbReference>
<feature type="domain" description="TRAP C4-dicarboxylate transport system permease DctM subunit" evidence="8">
    <location>
        <begin position="6"/>
        <end position="414"/>
    </location>
</feature>
<dbReference type="InterPro" id="IPR010656">
    <property type="entry name" value="DctM"/>
</dbReference>
<evidence type="ECO:0000256" key="3">
    <source>
        <dbReference type="ARBA" id="ARBA00022519"/>
    </source>
</evidence>
<comment type="caution">
    <text evidence="9">The sequence shown here is derived from an EMBL/GenBank/DDBJ whole genome shotgun (WGS) entry which is preliminary data.</text>
</comment>
<feature type="transmembrane region" description="Helical" evidence="7">
    <location>
        <begin position="274"/>
        <end position="291"/>
    </location>
</feature>
<evidence type="ECO:0000256" key="4">
    <source>
        <dbReference type="ARBA" id="ARBA00022692"/>
    </source>
</evidence>
<evidence type="ECO:0000259" key="8">
    <source>
        <dbReference type="Pfam" id="PF06808"/>
    </source>
</evidence>
<dbReference type="Proteomes" id="UP000185728">
    <property type="component" value="Unassembled WGS sequence"/>
</dbReference>
<feature type="transmembrane region" description="Helical" evidence="7">
    <location>
        <begin position="45"/>
        <end position="67"/>
    </location>
</feature>
<keyword evidence="10" id="KW-1185">Reference proteome</keyword>
<dbReference type="RefSeq" id="WP_076452945.1">
    <property type="nucleotide sequence ID" value="NZ_FTOB01000001.1"/>
</dbReference>
<evidence type="ECO:0000256" key="1">
    <source>
        <dbReference type="ARBA" id="ARBA00004429"/>
    </source>
</evidence>
<evidence type="ECO:0000256" key="6">
    <source>
        <dbReference type="ARBA" id="ARBA00023136"/>
    </source>
</evidence>